<feature type="non-terminal residue" evidence="1">
    <location>
        <position position="1"/>
    </location>
</feature>
<keyword evidence="2" id="KW-1185">Reference proteome</keyword>
<comment type="caution">
    <text evidence="1">The sequence shown here is derived from an EMBL/GenBank/DDBJ whole genome shotgun (WGS) entry which is preliminary data.</text>
</comment>
<evidence type="ECO:0000313" key="2">
    <source>
        <dbReference type="Proteomes" id="UP001625389"/>
    </source>
</evidence>
<evidence type="ECO:0000313" key="1">
    <source>
        <dbReference type="EMBL" id="MFL2030511.1"/>
    </source>
</evidence>
<dbReference type="EMBL" id="JBGQPK010000198">
    <property type="protein sequence ID" value="MFL2030511.1"/>
    <property type="molecule type" value="Genomic_DNA"/>
</dbReference>
<dbReference type="Proteomes" id="UP001625389">
    <property type="component" value="Unassembled WGS sequence"/>
</dbReference>
<sequence length="75" mass="8915">PDDSIVMMDRGYPSFNLIENLNRHQGLHYLIRAKLGGSIKEMALCQILLIANFRQNWKLSNFQFCFFIWFRAHLL</sequence>
<name>A0ABW8UF77_9LACO</name>
<evidence type="ECO:0008006" key="3">
    <source>
        <dbReference type="Google" id="ProtNLM"/>
    </source>
</evidence>
<protein>
    <recommendedName>
        <fullName evidence="3">Transposase DDE domain-containing protein</fullName>
    </recommendedName>
</protein>
<gene>
    <name evidence="1" type="ORF">ACEN34_13160</name>
</gene>
<organism evidence="1 2">
    <name type="scientific">Loigolactobacillus zhaoyuanensis</name>
    <dbReference type="NCBI Taxonomy" id="2486017"/>
    <lineage>
        <taxon>Bacteria</taxon>
        <taxon>Bacillati</taxon>
        <taxon>Bacillota</taxon>
        <taxon>Bacilli</taxon>
        <taxon>Lactobacillales</taxon>
        <taxon>Lactobacillaceae</taxon>
        <taxon>Loigolactobacillus</taxon>
    </lineage>
</organism>
<reference evidence="1 2" key="1">
    <citation type="submission" date="2024-08" db="EMBL/GenBank/DDBJ databases">
        <authorList>
            <person name="Arias E."/>
        </authorList>
    </citation>
    <scope>NUCLEOTIDE SEQUENCE [LARGE SCALE GENOMIC DNA]</scope>
    <source>
        <strain evidence="1 2">FAM 25317</strain>
    </source>
</reference>
<proteinExistence type="predicted"/>
<accession>A0ABW8UF77</accession>